<dbReference type="InterPro" id="IPR000835">
    <property type="entry name" value="HTH_MarR-typ"/>
</dbReference>
<dbReference type="RefSeq" id="WP_205143336.1">
    <property type="nucleotide sequence ID" value="NZ_JAFBDN010000005.1"/>
</dbReference>
<comment type="caution">
    <text evidence="5">The sequence shown here is derived from an EMBL/GenBank/DDBJ whole genome shotgun (WGS) entry which is preliminary data.</text>
</comment>
<gene>
    <name evidence="5" type="ORF">KAK10_06925</name>
</gene>
<reference evidence="5" key="1">
    <citation type="submission" date="2021-04" db="EMBL/GenBank/DDBJ databases">
        <title>Taxonomic assessment of Weissella genus.</title>
        <authorList>
            <person name="Fanelli F."/>
            <person name="Chieffi D."/>
            <person name="Dell'Aquila A."/>
            <person name="Gyu-Sung C."/>
            <person name="Franz C.M.A.P."/>
            <person name="Fusco V."/>
        </authorList>
    </citation>
    <scope>NUCLEOTIDE SEQUENCE</scope>
    <source>
        <strain evidence="5">LMG 25373</strain>
    </source>
</reference>
<evidence type="ECO:0000256" key="3">
    <source>
        <dbReference type="ARBA" id="ARBA00023163"/>
    </source>
</evidence>
<dbReference type="InterPro" id="IPR036390">
    <property type="entry name" value="WH_DNA-bd_sf"/>
</dbReference>
<dbReference type="PANTHER" id="PTHR33164:SF43">
    <property type="entry name" value="HTH-TYPE TRANSCRIPTIONAL REPRESSOR YETL"/>
    <property type="match status" value="1"/>
</dbReference>
<accession>A0ABT0VII3</accession>
<keyword evidence="3" id="KW-0804">Transcription</keyword>
<dbReference type="InterPro" id="IPR039422">
    <property type="entry name" value="MarR/SlyA-like"/>
</dbReference>
<dbReference type="Gene3D" id="1.10.10.10">
    <property type="entry name" value="Winged helix-like DNA-binding domain superfamily/Winged helix DNA-binding domain"/>
    <property type="match status" value="1"/>
</dbReference>
<feature type="domain" description="HTH marR-type" evidence="4">
    <location>
        <begin position="12"/>
        <end position="147"/>
    </location>
</feature>
<evidence type="ECO:0000313" key="5">
    <source>
        <dbReference type="EMBL" id="MCM2437639.1"/>
    </source>
</evidence>
<protein>
    <submittedName>
        <fullName evidence="5">MarR family transcriptional regulator</fullName>
    </submittedName>
</protein>
<dbReference type="Pfam" id="PF01047">
    <property type="entry name" value="MarR"/>
    <property type="match status" value="1"/>
</dbReference>
<dbReference type="Proteomes" id="UP001057481">
    <property type="component" value="Unassembled WGS sequence"/>
</dbReference>
<dbReference type="CDD" id="cd00090">
    <property type="entry name" value="HTH_ARSR"/>
    <property type="match status" value="1"/>
</dbReference>
<organism evidence="5 6">
    <name type="scientific">Periweissella beninensis</name>
    <dbReference type="NCBI Taxonomy" id="504936"/>
    <lineage>
        <taxon>Bacteria</taxon>
        <taxon>Bacillati</taxon>
        <taxon>Bacillota</taxon>
        <taxon>Bacilli</taxon>
        <taxon>Lactobacillales</taxon>
        <taxon>Lactobacillaceae</taxon>
        <taxon>Periweissella</taxon>
    </lineage>
</organism>
<evidence type="ECO:0000256" key="2">
    <source>
        <dbReference type="ARBA" id="ARBA00023125"/>
    </source>
</evidence>
<dbReference type="PANTHER" id="PTHR33164">
    <property type="entry name" value="TRANSCRIPTIONAL REGULATOR, MARR FAMILY"/>
    <property type="match status" value="1"/>
</dbReference>
<dbReference type="SMART" id="SM00347">
    <property type="entry name" value="HTH_MARR"/>
    <property type="match status" value="1"/>
</dbReference>
<sequence length="153" mass="17509">MTNRAKVIVNIQTQLKYFIRKMTTKTEFLNASINEEVNETQAHILMLLDQADLGKLTNSRLAVLMNVSKPAITKIIKVLEREGYLICRRDENDRRISYPELTAMGRLVAATHVTVHMQSNARLVAVFDKYSEDELVVIQKFIGDIGQLFKDVK</sequence>
<evidence type="ECO:0000259" key="4">
    <source>
        <dbReference type="PROSITE" id="PS50995"/>
    </source>
</evidence>
<dbReference type="PROSITE" id="PS50995">
    <property type="entry name" value="HTH_MARR_2"/>
    <property type="match status" value="1"/>
</dbReference>
<dbReference type="SUPFAM" id="SSF46785">
    <property type="entry name" value="Winged helix' DNA-binding domain"/>
    <property type="match status" value="1"/>
</dbReference>
<keyword evidence="1" id="KW-0805">Transcription regulation</keyword>
<dbReference type="InterPro" id="IPR011991">
    <property type="entry name" value="ArsR-like_HTH"/>
</dbReference>
<dbReference type="InterPro" id="IPR023187">
    <property type="entry name" value="Tscrpt_reg_MarR-type_CS"/>
</dbReference>
<evidence type="ECO:0000313" key="6">
    <source>
        <dbReference type="Proteomes" id="UP001057481"/>
    </source>
</evidence>
<name>A0ABT0VII3_9LACO</name>
<proteinExistence type="predicted"/>
<evidence type="ECO:0000256" key="1">
    <source>
        <dbReference type="ARBA" id="ARBA00023015"/>
    </source>
</evidence>
<keyword evidence="2" id="KW-0238">DNA-binding</keyword>
<dbReference type="EMBL" id="JAGMVS010000066">
    <property type="protein sequence ID" value="MCM2437639.1"/>
    <property type="molecule type" value="Genomic_DNA"/>
</dbReference>
<keyword evidence="6" id="KW-1185">Reference proteome</keyword>
<dbReference type="PROSITE" id="PS01117">
    <property type="entry name" value="HTH_MARR_1"/>
    <property type="match status" value="1"/>
</dbReference>
<dbReference type="InterPro" id="IPR036388">
    <property type="entry name" value="WH-like_DNA-bd_sf"/>
</dbReference>